<proteinExistence type="predicted"/>
<accession>A0A9D4H484</accession>
<evidence type="ECO:0000256" key="1">
    <source>
        <dbReference type="SAM" id="MobiDB-lite"/>
    </source>
</evidence>
<protein>
    <submittedName>
        <fullName evidence="2">Uncharacterized protein</fullName>
    </submittedName>
</protein>
<dbReference type="Proteomes" id="UP000828390">
    <property type="component" value="Unassembled WGS sequence"/>
</dbReference>
<comment type="caution">
    <text evidence="2">The sequence shown here is derived from an EMBL/GenBank/DDBJ whole genome shotgun (WGS) entry which is preliminary data.</text>
</comment>
<gene>
    <name evidence="2" type="ORF">DPMN_129072</name>
</gene>
<reference evidence="2" key="1">
    <citation type="journal article" date="2019" name="bioRxiv">
        <title>The Genome of the Zebra Mussel, Dreissena polymorpha: A Resource for Invasive Species Research.</title>
        <authorList>
            <person name="McCartney M.A."/>
            <person name="Auch B."/>
            <person name="Kono T."/>
            <person name="Mallez S."/>
            <person name="Zhang Y."/>
            <person name="Obille A."/>
            <person name="Becker A."/>
            <person name="Abrahante J.E."/>
            <person name="Garbe J."/>
            <person name="Badalamenti J.P."/>
            <person name="Herman A."/>
            <person name="Mangelson H."/>
            <person name="Liachko I."/>
            <person name="Sullivan S."/>
            <person name="Sone E.D."/>
            <person name="Koren S."/>
            <person name="Silverstein K.A.T."/>
            <person name="Beckman K.B."/>
            <person name="Gohl D.M."/>
        </authorList>
    </citation>
    <scope>NUCLEOTIDE SEQUENCE</scope>
    <source>
        <strain evidence="2">Duluth1</strain>
        <tissue evidence="2">Whole animal</tissue>
    </source>
</reference>
<feature type="region of interest" description="Disordered" evidence="1">
    <location>
        <begin position="38"/>
        <end position="73"/>
    </location>
</feature>
<name>A0A9D4H484_DREPO</name>
<evidence type="ECO:0000313" key="3">
    <source>
        <dbReference type="Proteomes" id="UP000828390"/>
    </source>
</evidence>
<organism evidence="2 3">
    <name type="scientific">Dreissena polymorpha</name>
    <name type="common">Zebra mussel</name>
    <name type="synonym">Mytilus polymorpha</name>
    <dbReference type="NCBI Taxonomy" id="45954"/>
    <lineage>
        <taxon>Eukaryota</taxon>
        <taxon>Metazoa</taxon>
        <taxon>Spiralia</taxon>
        <taxon>Lophotrochozoa</taxon>
        <taxon>Mollusca</taxon>
        <taxon>Bivalvia</taxon>
        <taxon>Autobranchia</taxon>
        <taxon>Heteroconchia</taxon>
        <taxon>Euheterodonta</taxon>
        <taxon>Imparidentia</taxon>
        <taxon>Neoheterodontei</taxon>
        <taxon>Myida</taxon>
        <taxon>Dreissenoidea</taxon>
        <taxon>Dreissenidae</taxon>
        <taxon>Dreissena</taxon>
    </lineage>
</organism>
<evidence type="ECO:0000313" key="2">
    <source>
        <dbReference type="EMBL" id="KAH3827143.1"/>
    </source>
</evidence>
<sequence length="103" mass="11098">MKIKGGGGISGITTKPIALFKYCLAAPELAKISKETGTMIGNTDTSSKKHHQLNTSDETRQDNNSITTERDDTKALPAMHTLTSSDTTGHIHGLDSERVLVLF</sequence>
<keyword evidence="3" id="KW-1185">Reference proteome</keyword>
<dbReference type="EMBL" id="JAIWYP010000005">
    <property type="protein sequence ID" value="KAH3827143.1"/>
    <property type="molecule type" value="Genomic_DNA"/>
</dbReference>
<dbReference type="AlphaFoldDB" id="A0A9D4H484"/>
<reference evidence="2" key="2">
    <citation type="submission" date="2020-11" db="EMBL/GenBank/DDBJ databases">
        <authorList>
            <person name="McCartney M.A."/>
            <person name="Auch B."/>
            <person name="Kono T."/>
            <person name="Mallez S."/>
            <person name="Becker A."/>
            <person name="Gohl D.M."/>
            <person name="Silverstein K.A.T."/>
            <person name="Koren S."/>
            <person name="Bechman K.B."/>
            <person name="Herman A."/>
            <person name="Abrahante J.E."/>
            <person name="Garbe J."/>
        </authorList>
    </citation>
    <scope>NUCLEOTIDE SEQUENCE</scope>
    <source>
        <strain evidence="2">Duluth1</strain>
        <tissue evidence="2">Whole animal</tissue>
    </source>
</reference>